<evidence type="ECO:0008006" key="3">
    <source>
        <dbReference type="Google" id="ProtNLM"/>
    </source>
</evidence>
<gene>
    <name evidence="1" type="ordered locus">Ftrac_3439</name>
</gene>
<name>E4TMH9_MARTH</name>
<dbReference type="EMBL" id="CP002349">
    <property type="protein sequence ID" value="ADR23413.1"/>
    <property type="molecule type" value="Genomic_DNA"/>
</dbReference>
<dbReference type="HOGENOM" id="CLU_868205_0_0_10"/>
<dbReference type="STRING" id="643867.Ftrac_3439"/>
<dbReference type="AlphaFoldDB" id="E4TMH9"/>
<dbReference type="RefSeq" id="WP_013455555.1">
    <property type="nucleotide sequence ID" value="NC_014759.1"/>
</dbReference>
<accession>E4TMH9</accession>
<protein>
    <recommendedName>
        <fullName evidence="3">Lipoprotein</fullName>
    </recommendedName>
</protein>
<reference evidence="1 2" key="1">
    <citation type="journal article" date="2011" name="Stand. Genomic Sci.">
        <title>Complete genome sequence of Marivirga tractuosa type strain (H-43).</title>
        <authorList>
            <person name="Pagani I."/>
            <person name="Chertkov O."/>
            <person name="Lapidus A."/>
            <person name="Lucas S."/>
            <person name="Del Rio T.G."/>
            <person name="Tice H."/>
            <person name="Copeland A."/>
            <person name="Cheng J.F."/>
            <person name="Nolan M."/>
            <person name="Saunders E."/>
            <person name="Pitluck S."/>
            <person name="Held B."/>
            <person name="Goodwin L."/>
            <person name="Liolios K."/>
            <person name="Ovchinikova G."/>
            <person name="Ivanova N."/>
            <person name="Mavromatis K."/>
            <person name="Pati A."/>
            <person name="Chen A."/>
            <person name="Palaniappan K."/>
            <person name="Land M."/>
            <person name="Hauser L."/>
            <person name="Jeffries C.D."/>
            <person name="Detter J.C."/>
            <person name="Han C."/>
            <person name="Tapia R."/>
            <person name="Ngatchou-Djao O.D."/>
            <person name="Rohde M."/>
            <person name="Goker M."/>
            <person name="Spring S."/>
            <person name="Sikorski J."/>
            <person name="Woyke T."/>
            <person name="Bristow J."/>
            <person name="Eisen J.A."/>
            <person name="Markowitz V."/>
            <person name="Hugenholtz P."/>
            <person name="Klenk H.P."/>
            <person name="Kyrpides N.C."/>
        </authorList>
    </citation>
    <scope>NUCLEOTIDE SEQUENCE [LARGE SCALE GENOMIC DNA]</scope>
    <source>
        <strain evidence="2">ATCC 23168 / DSM 4126 / NBRC 15989 / NCIMB 1408 / VKM B-1430 / H-43</strain>
    </source>
</reference>
<dbReference type="KEGG" id="mtt:Ftrac_3439"/>
<keyword evidence="2" id="KW-1185">Reference proteome</keyword>
<proteinExistence type="predicted"/>
<evidence type="ECO:0000313" key="2">
    <source>
        <dbReference type="Proteomes" id="UP000008720"/>
    </source>
</evidence>
<dbReference type="PROSITE" id="PS51257">
    <property type="entry name" value="PROKAR_LIPOPROTEIN"/>
    <property type="match status" value="1"/>
</dbReference>
<dbReference type="eggNOG" id="ENOG50344B1">
    <property type="taxonomic scope" value="Bacteria"/>
</dbReference>
<organism evidence="1 2">
    <name type="scientific">Marivirga tractuosa (strain ATCC 23168 / DSM 4126 / NBRC 15989 / NCIMB 1408 / VKM B-1430 / H-43)</name>
    <name type="common">Microscilla tractuosa</name>
    <name type="synonym">Flexibacter tractuosus</name>
    <dbReference type="NCBI Taxonomy" id="643867"/>
    <lineage>
        <taxon>Bacteria</taxon>
        <taxon>Pseudomonadati</taxon>
        <taxon>Bacteroidota</taxon>
        <taxon>Cytophagia</taxon>
        <taxon>Cytophagales</taxon>
        <taxon>Marivirgaceae</taxon>
        <taxon>Marivirga</taxon>
    </lineage>
</organism>
<sequence length="320" mass="38368">MRYAIIILLTQIMISSCTMDIEDFAEGREDIPEIIRDRISKSELIQKDDSIIMMIYDYSQLIPTFEIYDEAFTMLTKNHLIRFYMTEDGEENIQKIDLRECLSVKIKPIFKQRDHLTYHVEGEQLGSHWFSEKTKRYELVTETNSVYYGGASKNEKKLKEMNNLIIETWKKQDKYDSLRQIYRNFFDENDNRIVTDDVKISREKLQSLKKRIKPYSEKIEDKTDLLIIVRQGKILQVQYDYFEKQFNILEIQVENIPSDESEISSIVFYYIALTKGGREKLKMPYEYKTEFKKITYLNAEKIYAKSIEDILEKYYQQSEK</sequence>
<dbReference type="Proteomes" id="UP000008720">
    <property type="component" value="Chromosome"/>
</dbReference>
<evidence type="ECO:0000313" key="1">
    <source>
        <dbReference type="EMBL" id="ADR23413.1"/>
    </source>
</evidence>